<feature type="binding site" evidence="7">
    <location>
        <begin position="146"/>
        <end position="147"/>
    </location>
    <ligand>
        <name>ATP</name>
        <dbReference type="ChEBI" id="CHEBI:30616"/>
    </ligand>
</feature>
<dbReference type="Gene3D" id="1.10.510.10">
    <property type="entry name" value="Transferase(Phosphotransferase) domain 1"/>
    <property type="match status" value="1"/>
</dbReference>
<keyword evidence="2" id="KW-0808">Transferase</keyword>
<evidence type="ECO:0000259" key="10">
    <source>
        <dbReference type="PROSITE" id="PS50011"/>
    </source>
</evidence>
<dbReference type="InterPro" id="IPR008271">
    <property type="entry name" value="Ser/Thr_kinase_AS"/>
</dbReference>
<dbReference type="InterPro" id="IPR017441">
    <property type="entry name" value="Protein_kinase_ATP_BS"/>
</dbReference>
<evidence type="ECO:0000256" key="7">
    <source>
        <dbReference type="PIRSR" id="PIRSR630616-2"/>
    </source>
</evidence>
<evidence type="ECO:0000256" key="6">
    <source>
        <dbReference type="PIRSR" id="PIRSR630616-1"/>
    </source>
</evidence>
<dbReference type="PROSITE" id="PS00107">
    <property type="entry name" value="PROTEIN_KINASE_ATP"/>
    <property type="match status" value="1"/>
</dbReference>
<dbReference type="GO" id="GO:0005524">
    <property type="term" value="F:ATP binding"/>
    <property type="evidence" value="ECO:0007669"/>
    <property type="project" value="UniProtKB-UniRule"/>
</dbReference>
<comment type="caution">
    <text evidence="11">The sequence shown here is derived from an EMBL/GenBank/DDBJ whole genome shotgun (WGS) entry which is preliminary data.</text>
</comment>
<evidence type="ECO:0000256" key="8">
    <source>
        <dbReference type="PIRSR" id="PIRSR630616-3"/>
    </source>
</evidence>
<dbReference type="Proteomes" id="UP000326924">
    <property type="component" value="Unassembled WGS sequence"/>
</dbReference>
<sequence>MATTLTQLDPLPSSLPFEIISKTIGRGAYAAVKKGRSNDGVFAVKFIHKKHAVERGGISPRQLRFEVELHRLSTGHENLISFYAWGEDDVWIWLAMEFAAGGDLFDKIESDAGVPEDIAHFYFAQLISGLSWMHGKGIAHRDIKPENLLLDGNGNLKIADFGLAVLFHFRGKYRESTSVCGSPPYVAPEVCNASKCFAFPTTPTDDRSDFADIWSCGVVLFALLLGNTPWDEPTDRSFEFNAYVASNGRPTSQPWPSVPNESLSLIRGMLAIDPASRFTLERIRAHPWFTRPNRYLARNGLCTDGVNLATKMMENLRVDFSWQPALDDQFGRMSSTQPAAPTTDLQFEWERSHHVFASQPIKAPHETGSQSLWDSLAEDPTMSQFSSQPHLSTQRARLFQDICPPQRLTRFFSAYSFRQILPILSSALHRMGIATPPFKPSDYEDINHETWIPIKTEDRRKCPLRGDIIVERIGSDMLQVTFSKNVGDPLQWRRFFKEVTVLSKEAVYTGNHL</sequence>
<dbReference type="SUPFAM" id="SSF56112">
    <property type="entry name" value="Protein kinase-like (PK-like)"/>
    <property type="match status" value="1"/>
</dbReference>
<evidence type="ECO:0000256" key="5">
    <source>
        <dbReference type="ARBA" id="ARBA00022840"/>
    </source>
</evidence>
<dbReference type="GO" id="GO:0004674">
    <property type="term" value="F:protein serine/threonine kinase activity"/>
    <property type="evidence" value="ECO:0007669"/>
    <property type="project" value="UniProtKB-KW"/>
</dbReference>
<dbReference type="InterPro" id="IPR030616">
    <property type="entry name" value="Aur-like"/>
</dbReference>
<dbReference type="SMART" id="SM00220">
    <property type="entry name" value="S_TKc"/>
    <property type="match status" value="1"/>
</dbReference>
<evidence type="ECO:0000256" key="3">
    <source>
        <dbReference type="ARBA" id="ARBA00022741"/>
    </source>
</evidence>
<proteinExistence type="predicted"/>
<evidence type="ECO:0000313" key="12">
    <source>
        <dbReference type="Proteomes" id="UP000326924"/>
    </source>
</evidence>
<dbReference type="PANTHER" id="PTHR24350">
    <property type="entry name" value="SERINE/THREONINE-PROTEIN KINASE IAL-RELATED"/>
    <property type="match status" value="1"/>
</dbReference>
<dbReference type="InterPro" id="IPR011009">
    <property type="entry name" value="Kinase-like_dom_sf"/>
</dbReference>
<keyword evidence="4 11" id="KW-0418">Kinase</keyword>
<dbReference type="OrthoDB" id="539158at2759"/>
<feature type="domain" description="Protein kinase" evidence="10">
    <location>
        <begin position="18"/>
        <end position="289"/>
    </location>
</feature>
<accession>A0A5J5EGU7</accession>
<dbReference type="InParanoid" id="A0A5J5EGU7"/>
<evidence type="ECO:0000256" key="4">
    <source>
        <dbReference type="ARBA" id="ARBA00022777"/>
    </source>
</evidence>
<protein>
    <submittedName>
        <fullName evidence="11">Kinase-like domain-containing protein</fullName>
    </submittedName>
</protein>
<organism evidence="11 12">
    <name type="scientific">Sphaerosporella brunnea</name>
    <dbReference type="NCBI Taxonomy" id="1250544"/>
    <lineage>
        <taxon>Eukaryota</taxon>
        <taxon>Fungi</taxon>
        <taxon>Dikarya</taxon>
        <taxon>Ascomycota</taxon>
        <taxon>Pezizomycotina</taxon>
        <taxon>Pezizomycetes</taxon>
        <taxon>Pezizales</taxon>
        <taxon>Pyronemataceae</taxon>
        <taxon>Sphaerosporella</taxon>
    </lineage>
</organism>
<reference evidence="11 12" key="1">
    <citation type="submission" date="2019-09" db="EMBL/GenBank/DDBJ databases">
        <title>Draft genome of the ectomycorrhizal ascomycete Sphaerosporella brunnea.</title>
        <authorList>
            <consortium name="DOE Joint Genome Institute"/>
            <person name="Benucci G.M."/>
            <person name="Marozzi G."/>
            <person name="Antonielli L."/>
            <person name="Sanchez S."/>
            <person name="Marco P."/>
            <person name="Wang X."/>
            <person name="Falini L.B."/>
            <person name="Barry K."/>
            <person name="Haridas S."/>
            <person name="Lipzen A."/>
            <person name="Labutti K."/>
            <person name="Grigoriev I.V."/>
            <person name="Murat C."/>
            <person name="Martin F."/>
            <person name="Albertini E."/>
            <person name="Donnini D."/>
            <person name="Bonito G."/>
        </authorList>
    </citation>
    <scope>NUCLEOTIDE SEQUENCE [LARGE SCALE GENOMIC DNA]</scope>
    <source>
        <strain evidence="11 12">Sb_GMNB300</strain>
    </source>
</reference>
<keyword evidence="1" id="KW-0723">Serine/threonine-protein kinase</keyword>
<dbReference type="AlphaFoldDB" id="A0A5J5EGU7"/>
<gene>
    <name evidence="11" type="ORF">FN846DRAFT_1001415</name>
</gene>
<evidence type="ECO:0000256" key="9">
    <source>
        <dbReference type="PROSITE-ProRule" id="PRU10141"/>
    </source>
</evidence>
<keyword evidence="3 7" id="KW-0547">Nucleotide-binding</keyword>
<feature type="cross-link" description="Glycyl lysine isopeptide (Lys-Gly) (interchain with G-Cter in SUMO2)" evidence="8">
    <location>
        <position position="144"/>
    </location>
</feature>
<dbReference type="InterPro" id="IPR000719">
    <property type="entry name" value="Prot_kinase_dom"/>
</dbReference>
<dbReference type="PROSITE" id="PS00108">
    <property type="entry name" value="PROTEIN_KINASE_ST"/>
    <property type="match status" value="1"/>
</dbReference>
<dbReference type="EMBL" id="VXIS01000360">
    <property type="protein sequence ID" value="KAA8894159.1"/>
    <property type="molecule type" value="Genomic_DNA"/>
</dbReference>
<feature type="binding site" evidence="7">
    <location>
        <begin position="97"/>
        <end position="99"/>
    </location>
    <ligand>
        <name>ATP</name>
        <dbReference type="ChEBI" id="CHEBI:30616"/>
    </ligand>
</feature>
<evidence type="ECO:0000256" key="1">
    <source>
        <dbReference type="ARBA" id="ARBA00022527"/>
    </source>
</evidence>
<dbReference type="FunCoup" id="A0A5J5EGU7">
    <property type="interactions" value="448"/>
</dbReference>
<feature type="active site" description="Proton acceptor" evidence="6">
    <location>
        <position position="142"/>
    </location>
</feature>
<name>A0A5J5EGU7_9PEZI</name>
<keyword evidence="5 7" id="KW-0067">ATP-binding</keyword>
<keyword evidence="12" id="KW-1185">Reference proteome</keyword>
<feature type="binding site" evidence="7 9">
    <location>
        <position position="45"/>
    </location>
    <ligand>
        <name>ATP</name>
        <dbReference type="ChEBI" id="CHEBI:30616"/>
    </ligand>
</feature>
<evidence type="ECO:0000256" key="2">
    <source>
        <dbReference type="ARBA" id="ARBA00022679"/>
    </source>
</evidence>
<feature type="binding site" evidence="7">
    <location>
        <position position="160"/>
    </location>
    <ligand>
        <name>ATP</name>
        <dbReference type="ChEBI" id="CHEBI:30616"/>
    </ligand>
</feature>
<dbReference type="PROSITE" id="PS50011">
    <property type="entry name" value="PROTEIN_KINASE_DOM"/>
    <property type="match status" value="1"/>
</dbReference>
<evidence type="ECO:0000313" key="11">
    <source>
        <dbReference type="EMBL" id="KAA8894159.1"/>
    </source>
</evidence>
<dbReference type="Pfam" id="PF00069">
    <property type="entry name" value="Pkinase"/>
    <property type="match status" value="1"/>
</dbReference>